<name>A0A914XP51_9BILA</name>
<keyword evidence="1" id="KW-0812">Transmembrane</keyword>
<reference evidence="3" key="1">
    <citation type="submission" date="2022-11" db="UniProtKB">
        <authorList>
            <consortium name="WormBaseParasite"/>
        </authorList>
    </citation>
    <scope>IDENTIFICATION</scope>
</reference>
<evidence type="ECO:0000313" key="3">
    <source>
        <dbReference type="WBParaSite" id="PSAMB.scaffold92size81367.g1771.t1"/>
    </source>
</evidence>
<protein>
    <submittedName>
        <fullName evidence="3">Uncharacterized protein</fullName>
    </submittedName>
</protein>
<feature type="transmembrane region" description="Helical" evidence="1">
    <location>
        <begin position="54"/>
        <end position="72"/>
    </location>
</feature>
<dbReference type="Proteomes" id="UP000887566">
    <property type="component" value="Unplaced"/>
</dbReference>
<dbReference type="AlphaFoldDB" id="A0A914XP51"/>
<accession>A0A914XP51</accession>
<keyword evidence="1" id="KW-1133">Transmembrane helix</keyword>
<keyword evidence="2" id="KW-1185">Reference proteome</keyword>
<proteinExistence type="predicted"/>
<evidence type="ECO:0000313" key="2">
    <source>
        <dbReference type="Proteomes" id="UP000887566"/>
    </source>
</evidence>
<dbReference type="WBParaSite" id="PSAMB.scaffold92size81367.g1771.t1">
    <property type="protein sequence ID" value="PSAMB.scaffold92size81367.g1771.t1"/>
    <property type="gene ID" value="PSAMB.scaffold92size81367.g1771"/>
</dbReference>
<organism evidence="2 3">
    <name type="scientific">Plectus sambesii</name>
    <dbReference type="NCBI Taxonomy" id="2011161"/>
    <lineage>
        <taxon>Eukaryota</taxon>
        <taxon>Metazoa</taxon>
        <taxon>Ecdysozoa</taxon>
        <taxon>Nematoda</taxon>
        <taxon>Chromadorea</taxon>
        <taxon>Plectida</taxon>
        <taxon>Plectina</taxon>
        <taxon>Plectoidea</taxon>
        <taxon>Plectidae</taxon>
        <taxon>Plectus</taxon>
    </lineage>
</organism>
<sequence>MRLDDYVRHEDPFQGQLDRFGRKGGSPIAVEIAALRTYYIGRLEFFDDRGRRRFLVFFCVVMCMSMKLVSITDDGRTGRLFPEAPIGVAAASTRSES</sequence>
<keyword evidence="1" id="KW-0472">Membrane</keyword>
<evidence type="ECO:0000256" key="1">
    <source>
        <dbReference type="SAM" id="Phobius"/>
    </source>
</evidence>